<comment type="caution">
    <text evidence="1">The sequence shown here is derived from an EMBL/GenBank/DDBJ whole genome shotgun (WGS) entry which is preliminary data.</text>
</comment>
<evidence type="ECO:0000313" key="1">
    <source>
        <dbReference type="EMBL" id="KAF3606056.1"/>
    </source>
</evidence>
<dbReference type="EMBL" id="QGKV02000297">
    <property type="protein sequence ID" value="KAF3606056.1"/>
    <property type="molecule type" value="Genomic_DNA"/>
</dbReference>
<protein>
    <submittedName>
        <fullName evidence="1">Uncharacterized protein</fullName>
    </submittedName>
</protein>
<accession>A0ABQ7ERG4</accession>
<gene>
    <name evidence="1" type="ORF">DY000_02049772</name>
</gene>
<sequence length="62" mass="6784">MLLLCFSHHLLHDPLLRPHIMTLIPPPSQQTPNSPHRIPNRRVLETIAVVAGTLGGAASFIS</sequence>
<proteinExistence type="predicted"/>
<organism evidence="1 2">
    <name type="scientific">Brassica cretica</name>
    <name type="common">Mustard</name>
    <dbReference type="NCBI Taxonomy" id="69181"/>
    <lineage>
        <taxon>Eukaryota</taxon>
        <taxon>Viridiplantae</taxon>
        <taxon>Streptophyta</taxon>
        <taxon>Embryophyta</taxon>
        <taxon>Tracheophyta</taxon>
        <taxon>Spermatophyta</taxon>
        <taxon>Magnoliopsida</taxon>
        <taxon>eudicotyledons</taxon>
        <taxon>Gunneridae</taxon>
        <taxon>Pentapetalae</taxon>
        <taxon>rosids</taxon>
        <taxon>malvids</taxon>
        <taxon>Brassicales</taxon>
        <taxon>Brassicaceae</taxon>
        <taxon>Brassiceae</taxon>
        <taxon>Brassica</taxon>
    </lineage>
</organism>
<keyword evidence="2" id="KW-1185">Reference proteome</keyword>
<reference evidence="1 2" key="1">
    <citation type="journal article" date="2020" name="BMC Genomics">
        <title>Intraspecific diversification of the crop wild relative Brassica cretica Lam. using demographic model selection.</title>
        <authorList>
            <person name="Kioukis A."/>
            <person name="Michalopoulou V.A."/>
            <person name="Briers L."/>
            <person name="Pirintsos S."/>
            <person name="Studholme D.J."/>
            <person name="Pavlidis P."/>
            <person name="Sarris P.F."/>
        </authorList>
    </citation>
    <scope>NUCLEOTIDE SEQUENCE [LARGE SCALE GENOMIC DNA]</scope>
    <source>
        <strain evidence="2">cv. PFS-1207/04</strain>
    </source>
</reference>
<evidence type="ECO:0000313" key="2">
    <source>
        <dbReference type="Proteomes" id="UP000266723"/>
    </source>
</evidence>
<dbReference type="Proteomes" id="UP000266723">
    <property type="component" value="Unassembled WGS sequence"/>
</dbReference>
<name>A0ABQ7ERG4_BRACR</name>